<reference evidence="14" key="1">
    <citation type="journal article" date="2019" name="Int. J. Syst. Evol. Microbiol.">
        <title>The Global Catalogue of Microorganisms (GCM) 10K type strain sequencing project: providing services to taxonomists for standard genome sequencing and annotation.</title>
        <authorList>
            <consortium name="The Broad Institute Genomics Platform"/>
            <consortium name="The Broad Institute Genome Sequencing Center for Infectious Disease"/>
            <person name="Wu L."/>
            <person name="Ma J."/>
        </authorList>
    </citation>
    <scope>NUCLEOTIDE SEQUENCE [LARGE SCALE GENOMIC DNA]</scope>
    <source>
        <strain evidence="14">CCM 7526</strain>
    </source>
</reference>
<feature type="chain" id="PRO_5045104088" evidence="11">
    <location>
        <begin position="28"/>
        <end position="1021"/>
    </location>
</feature>
<dbReference type="InterPro" id="IPR013856">
    <property type="entry name" value="Peptidase_M4_domain"/>
</dbReference>
<protein>
    <submittedName>
        <fullName evidence="13">M4 family metallopeptidase</fullName>
    </submittedName>
</protein>
<feature type="region of interest" description="Disordered" evidence="10">
    <location>
        <begin position="31"/>
        <end position="72"/>
    </location>
</feature>
<keyword evidence="3" id="KW-0479">Metal-binding</keyword>
<evidence type="ECO:0000256" key="11">
    <source>
        <dbReference type="SAM" id="SignalP"/>
    </source>
</evidence>
<comment type="similarity">
    <text evidence="1">Belongs to the peptidase M4 family.</text>
</comment>
<dbReference type="InterPro" id="IPR001570">
    <property type="entry name" value="Peptidase_M4_C_domain"/>
</dbReference>
<dbReference type="Gene3D" id="3.10.170.10">
    <property type="match status" value="1"/>
</dbReference>
<evidence type="ECO:0000256" key="6">
    <source>
        <dbReference type="ARBA" id="ARBA00022833"/>
    </source>
</evidence>
<evidence type="ECO:0000313" key="13">
    <source>
        <dbReference type="EMBL" id="MFD1371233.1"/>
    </source>
</evidence>
<keyword evidence="6" id="KW-0862">Zinc</keyword>
<evidence type="ECO:0000259" key="12">
    <source>
        <dbReference type="PROSITE" id="PS50853"/>
    </source>
</evidence>
<keyword evidence="9" id="KW-0119">Carbohydrate metabolism</keyword>
<dbReference type="Gene3D" id="1.10.390.10">
    <property type="entry name" value="Neutral Protease Domain 2"/>
    <property type="match status" value="1"/>
</dbReference>
<dbReference type="CDD" id="cd00063">
    <property type="entry name" value="FN3"/>
    <property type="match status" value="1"/>
</dbReference>
<dbReference type="InterPro" id="IPR003961">
    <property type="entry name" value="FN3_dom"/>
</dbReference>
<dbReference type="InterPro" id="IPR023612">
    <property type="entry name" value="Peptidase_M4"/>
</dbReference>
<evidence type="ECO:0000256" key="2">
    <source>
        <dbReference type="ARBA" id="ARBA00022670"/>
    </source>
</evidence>
<evidence type="ECO:0000256" key="9">
    <source>
        <dbReference type="ARBA" id="ARBA00023326"/>
    </source>
</evidence>
<dbReference type="Pfam" id="PF00041">
    <property type="entry name" value="fn3"/>
    <property type="match status" value="1"/>
</dbReference>
<feature type="domain" description="Fibronectin type-III" evidence="12">
    <location>
        <begin position="744"/>
        <end position="836"/>
    </location>
</feature>
<comment type="caution">
    <text evidence="13">The sequence shown here is derived from an EMBL/GenBank/DDBJ whole genome shotgun (WGS) entry which is preliminary data.</text>
</comment>
<dbReference type="SMART" id="SM00060">
    <property type="entry name" value="FN3"/>
    <property type="match status" value="1"/>
</dbReference>
<evidence type="ECO:0000256" key="3">
    <source>
        <dbReference type="ARBA" id="ARBA00022723"/>
    </source>
</evidence>
<proteinExistence type="inferred from homology"/>
<dbReference type="InterPro" id="IPR050728">
    <property type="entry name" value="Zinc_Metalloprotease_M4"/>
</dbReference>
<name>A0ABW4AMN3_9ACTN</name>
<dbReference type="InterPro" id="IPR013783">
    <property type="entry name" value="Ig-like_fold"/>
</dbReference>
<evidence type="ECO:0000256" key="4">
    <source>
        <dbReference type="ARBA" id="ARBA00022729"/>
    </source>
</evidence>
<dbReference type="PROSITE" id="PS51257">
    <property type="entry name" value="PROKAR_LIPOPROTEIN"/>
    <property type="match status" value="1"/>
</dbReference>
<dbReference type="PANTHER" id="PTHR33794">
    <property type="entry name" value="BACILLOLYSIN"/>
    <property type="match status" value="1"/>
</dbReference>
<dbReference type="PANTHER" id="PTHR33794:SF1">
    <property type="entry name" value="BACILLOLYSIN"/>
    <property type="match status" value="1"/>
</dbReference>
<dbReference type="Proteomes" id="UP001597183">
    <property type="component" value="Unassembled WGS sequence"/>
</dbReference>
<dbReference type="SUPFAM" id="SSF49265">
    <property type="entry name" value="Fibronectin type III"/>
    <property type="match status" value="1"/>
</dbReference>
<dbReference type="InterPro" id="IPR036116">
    <property type="entry name" value="FN3_sf"/>
</dbReference>
<dbReference type="EMBL" id="JBHTMK010000051">
    <property type="protein sequence ID" value="MFD1371233.1"/>
    <property type="molecule type" value="Genomic_DNA"/>
</dbReference>
<dbReference type="SUPFAM" id="SSF55486">
    <property type="entry name" value="Metalloproteases ('zincins'), catalytic domain"/>
    <property type="match status" value="1"/>
</dbReference>
<keyword evidence="4 11" id="KW-0732">Signal</keyword>
<sequence>MKMASRHRRVLIAATAALALAGGGCTAAGENRAAGENSKAGEPATAAPAPASTPTTTTTPKPRVTRSAAVDEARSVVSRNAAAVKSGPGEKYQAVDAVVGADGDRHVRFNRTHRGLPVLGGDFVVHTDANGRFTDATVAQDRLIDVPETAKVSRKQALDVAALTGKVEARKVVDALDGEPALAWEVTGATKVVIVDATTGRIRLSYDTVHTAETGTGHGLHVGDVQLGTTRRDDGTYALIDPDRGGNTVHDGLNGWHDFSIGKFAEFTDADDVWGDGTRADRATVAVDVLYGMAETWDYLKETFGRSGLADDGKGVTAYVHRGVDYGNASWRSACDCMLFGDGEPGEEPFTTIDIVAHELAHGLTDQTADFVYAGEPGGLNESNSDIFGTLVEFYANNPVDAPDYLIGERTLVRDPALRRMDEPSLDGKSASCWTPTVKSLDVHYSSGVGNKFFYNLAVGSGASQWGESTPCGAAGPVTGIGNDKAARIWFHALSVYMVSNTDYAGAREATLRAAADLYGADSTERRTVDAAWLATGVDDSQTPYGAPVLVPFADSTPSPQLGEPVRIQLAARDPQHQPITFSATNLPSGVTISADGLISGTPDTRARFVSSITATDSDGNRSAAAMMLWSIKGPPLVVDVSPKVTEPFGGYSYMNFGATFIEDPDYLPDIYDPLKVTATGLPDGLTLRVTTPSGQSGRFVASVVGKPTGMGSGTVVLTAVDADRNVATATIPWEVYPARLPGYPPNVTVTGGDTGTAKLTWERPAYGPEDAFPNGYVVRVLPGGAETRLDDWQARSLTLTGLDIRRTYTIGVRATSTIGDGLERTVTLAPPALPISATPAAVTYGQTSLVSGRVLRGSSPVAGVTVVVEHRPAGKSTWSRFATVQTDGKGIWRATARSATTSAIRVRHLGSTGLWPATSANTWLSVRYAVTAKASTTKPKADKKIKIFGTAKPARAGVQVTLQYRKGSRWINITSTKTTKTGSYVFNRAFKRGTWNLRVVVAGGGYNATGTSGTVKLTAK</sequence>
<dbReference type="Pfam" id="PF02868">
    <property type="entry name" value="Peptidase_M4_C"/>
    <property type="match status" value="1"/>
</dbReference>
<dbReference type="Pfam" id="PF01447">
    <property type="entry name" value="Peptidase_M4"/>
    <property type="match status" value="1"/>
</dbReference>
<evidence type="ECO:0000256" key="1">
    <source>
        <dbReference type="ARBA" id="ARBA00009388"/>
    </source>
</evidence>
<dbReference type="PROSITE" id="PS50853">
    <property type="entry name" value="FN3"/>
    <property type="match status" value="1"/>
</dbReference>
<keyword evidence="14" id="KW-1185">Reference proteome</keyword>
<evidence type="ECO:0000256" key="10">
    <source>
        <dbReference type="SAM" id="MobiDB-lite"/>
    </source>
</evidence>
<dbReference type="Gene3D" id="3.10.450.490">
    <property type="match status" value="1"/>
</dbReference>
<dbReference type="InterPro" id="IPR011096">
    <property type="entry name" value="FTP_domain"/>
</dbReference>
<evidence type="ECO:0000256" key="7">
    <source>
        <dbReference type="ARBA" id="ARBA00023049"/>
    </source>
</evidence>
<dbReference type="InterPro" id="IPR027268">
    <property type="entry name" value="Peptidase_M4/M1_CTD_sf"/>
</dbReference>
<dbReference type="Pfam" id="PF07504">
    <property type="entry name" value="FTP"/>
    <property type="match status" value="1"/>
</dbReference>
<organism evidence="13 14">
    <name type="scientific">Actinoplanes sichuanensis</name>
    <dbReference type="NCBI Taxonomy" id="512349"/>
    <lineage>
        <taxon>Bacteria</taxon>
        <taxon>Bacillati</taxon>
        <taxon>Actinomycetota</taxon>
        <taxon>Actinomycetes</taxon>
        <taxon>Micromonosporales</taxon>
        <taxon>Micromonosporaceae</taxon>
        <taxon>Actinoplanes</taxon>
    </lineage>
</organism>
<dbReference type="SUPFAM" id="SSF49313">
    <property type="entry name" value="Cadherin-like"/>
    <property type="match status" value="1"/>
</dbReference>
<dbReference type="Pfam" id="PF05345">
    <property type="entry name" value="He_PIG"/>
    <property type="match status" value="1"/>
</dbReference>
<feature type="signal peptide" evidence="11">
    <location>
        <begin position="1"/>
        <end position="27"/>
    </location>
</feature>
<keyword evidence="7" id="KW-0482">Metalloprotease</keyword>
<accession>A0ABW4AMN3</accession>
<evidence type="ECO:0000256" key="8">
    <source>
        <dbReference type="ARBA" id="ARBA00023295"/>
    </source>
</evidence>
<dbReference type="InterPro" id="IPR015919">
    <property type="entry name" value="Cadherin-like_sf"/>
</dbReference>
<dbReference type="PRINTS" id="PR00730">
    <property type="entry name" value="THERMOLYSIN"/>
</dbReference>
<gene>
    <name evidence="13" type="ORF">ACFQ5G_38395</name>
</gene>
<dbReference type="CDD" id="cd09597">
    <property type="entry name" value="M4_TLP"/>
    <property type="match status" value="1"/>
</dbReference>
<keyword evidence="2" id="KW-0645">Protease</keyword>
<keyword evidence="5" id="KW-0378">Hydrolase</keyword>
<evidence type="ECO:0000256" key="5">
    <source>
        <dbReference type="ARBA" id="ARBA00022801"/>
    </source>
</evidence>
<dbReference type="Gene3D" id="2.60.40.10">
    <property type="entry name" value="Immunoglobulins"/>
    <property type="match status" value="3"/>
</dbReference>
<keyword evidence="9" id="KW-0624">Polysaccharide degradation</keyword>
<feature type="compositionally biased region" description="Low complexity" evidence="10">
    <location>
        <begin position="43"/>
        <end position="60"/>
    </location>
</feature>
<evidence type="ECO:0000313" key="14">
    <source>
        <dbReference type="Proteomes" id="UP001597183"/>
    </source>
</evidence>
<keyword evidence="8" id="KW-0326">Glycosidase</keyword>